<keyword evidence="5" id="KW-0732">Signal</keyword>
<dbReference type="PANTHER" id="PTHR42978:SF3">
    <property type="entry name" value="BLR3078 PROTEIN"/>
    <property type="match status" value="1"/>
</dbReference>
<name>A0A4P8HRD0_9BURK</name>
<evidence type="ECO:0000313" key="7">
    <source>
        <dbReference type="EMBL" id="MBB3222610.1"/>
    </source>
</evidence>
<evidence type="ECO:0000256" key="5">
    <source>
        <dbReference type="SAM" id="SignalP"/>
    </source>
</evidence>
<dbReference type="PANTHER" id="PTHR42978">
    <property type="entry name" value="QUORUM-QUENCHING LACTONASE YTNP-RELATED-RELATED"/>
    <property type="match status" value="1"/>
</dbReference>
<feature type="chain" id="PRO_5044607424" evidence="5">
    <location>
        <begin position="23"/>
        <end position="277"/>
    </location>
</feature>
<comment type="similarity">
    <text evidence="1">Belongs to the metallo-beta-lactamase superfamily.</text>
</comment>
<dbReference type="GO" id="GO:0046872">
    <property type="term" value="F:metal ion binding"/>
    <property type="evidence" value="ECO:0007669"/>
    <property type="project" value="UniProtKB-KW"/>
</dbReference>
<evidence type="ECO:0000256" key="3">
    <source>
        <dbReference type="ARBA" id="ARBA00022801"/>
    </source>
</evidence>
<dbReference type="Pfam" id="PF00753">
    <property type="entry name" value="Lactamase_B"/>
    <property type="match status" value="1"/>
</dbReference>
<reference evidence="8 9" key="1">
    <citation type="submission" date="2019-05" db="EMBL/GenBank/DDBJ databases">
        <title>Draft Genome Sequences of Six Type Strains of the Genus Massilia.</title>
        <authorList>
            <person name="Miess H."/>
            <person name="Frediansyhah A."/>
            <person name="Gross H."/>
        </authorList>
    </citation>
    <scope>NUCLEOTIDE SEQUENCE [LARGE SCALE GENOMIC DNA]</scope>
    <source>
        <strain evidence="8 9">DSMZ 26121</strain>
    </source>
</reference>
<evidence type="ECO:0000313" key="8">
    <source>
        <dbReference type="EMBL" id="QCP10875.1"/>
    </source>
</evidence>
<evidence type="ECO:0000256" key="2">
    <source>
        <dbReference type="ARBA" id="ARBA00022723"/>
    </source>
</evidence>
<feature type="signal peptide" evidence="5">
    <location>
        <begin position="1"/>
        <end position="22"/>
    </location>
</feature>
<dbReference type="InterPro" id="IPR001279">
    <property type="entry name" value="Metallo-B-lactamas"/>
</dbReference>
<dbReference type="OrthoDB" id="5443440at2"/>
<dbReference type="RefSeq" id="WP_137313753.1">
    <property type="nucleotide sequence ID" value="NZ_CP040017.1"/>
</dbReference>
<dbReference type="CDD" id="cd07729">
    <property type="entry name" value="AHL_lactonase_MBL-fold"/>
    <property type="match status" value="1"/>
</dbReference>
<feature type="domain" description="Metallo-beta-lactamase" evidence="6">
    <location>
        <begin position="58"/>
        <end position="261"/>
    </location>
</feature>
<reference evidence="7 10" key="2">
    <citation type="submission" date="2020-08" db="EMBL/GenBank/DDBJ databases">
        <title>Genomic Encyclopedia of Type Strains, Phase III (KMG-III): the genomes of soil and plant-associated and newly described type strains.</title>
        <authorList>
            <person name="Whitman W."/>
        </authorList>
    </citation>
    <scope>NUCLEOTIDE SEQUENCE [LARGE SCALE GENOMIC DNA]</scope>
    <source>
        <strain evidence="7 10">CECT 7753</strain>
    </source>
</reference>
<gene>
    <name evidence="8" type="ORF">FCL38_10890</name>
    <name evidence="7" type="ORF">FHS02_003433</name>
</gene>
<dbReference type="Gene3D" id="3.60.15.10">
    <property type="entry name" value="Ribonuclease Z/Hydroxyacylglutathione hydrolase-like"/>
    <property type="match status" value="1"/>
</dbReference>
<sequence>MKILKTALLSLVLFSGAGQTWGATDVRLYRLDCGTMHIGDMSMMSDAGHYKGRSYDIVISCYLVKHGDTWMLWDTGFARPFLTGLKQGALEMNLSTTIDKQIKGLGLEPTDIHYVALSHAHFDHAGQTNDFPAATLVLQKAERAVLRDEKAASEHFIQPELIGKHLASGRIQEIDGDHDFFGDGTVRAIALPGHTPGHMALQVTLPRSGVVILSGDQWHFPENRRDNQVPTFNFDHDATIDSSGKLERLIARTKAKLIIQHEPADNAQLPVLPGYLD</sequence>
<evidence type="ECO:0000259" key="6">
    <source>
        <dbReference type="SMART" id="SM00849"/>
    </source>
</evidence>
<keyword evidence="4" id="KW-0862">Zinc</keyword>
<dbReference type="Proteomes" id="UP000298763">
    <property type="component" value="Chromosome"/>
</dbReference>
<dbReference type="SUPFAM" id="SSF56281">
    <property type="entry name" value="Metallo-hydrolase/oxidoreductase"/>
    <property type="match status" value="1"/>
</dbReference>
<proteinExistence type="inferred from homology"/>
<keyword evidence="3 7" id="KW-0378">Hydrolase</keyword>
<dbReference type="Proteomes" id="UP000584325">
    <property type="component" value="Unassembled WGS sequence"/>
</dbReference>
<protein>
    <submittedName>
        <fullName evidence="7">Glyoxylase-like metal-dependent hydrolase (Beta-lactamase superfamily II)</fullName>
    </submittedName>
    <submittedName>
        <fullName evidence="8">N-acyl homoserine lactonase family protein</fullName>
    </submittedName>
</protein>
<dbReference type="InterPro" id="IPR036866">
    <property type="entry name" value="RibonucZ/Hydroxyglut_hydro"/>
</dbReference>
<accession>A0A4P8HRD0</accession>
<evidence type="ECO:0000313" key="10">
    <source>
        <dbReference type="Proteomes" id="UP000584325"/>
    </source>
</evidence>
<dbReference type="GO" id="GO:0016787">
    <property type="term" value="F:hydrolase activity"/>
    <property type="evidence" value="ECO:0007669"/>
    <property type="project" value="UniProtKB-KW"/>
</dbReference>
<organism evidence="7 10">
    <name type="scientific">Pseudoduganella umbonata</name>
    <dbReference type="NCBI Taxonomy" id="864828"/>
    <lineage>
        <taxon>Bacteria</taxon>
        <taxon>Pseudomonadati</taxon>
        <taxon>Pseudomonadota</taxon>
        <taxon>Betaproteobacteria</taxon>
        <taxon>Burkholderiales</taxon>
        <taxon>Oxalobacteraceae</taxon>
        <taxon>Telluria group</taxon>
        <taxon>Pseudoduganella</taxon>
    </lineage>
</organism>
<dbReference type="SMART" id="SM00849">
    <property type="entry name" value="Lactamase_B"/>
    <property type="match status" value="1"/>
</dbReference>
<evidence type="ECO:0000256" key="4">
    <source>
        <dbReference type="ARBA" id="ARBA00022833"/>
    </source>
</evidence>
<dbReference type="AlphaFoldDB" id="A0A4P8HRD0"/>
<keyword evidence="2" id="KW-0479">Metal-binding</keyword>
<dbReference type="EMBL" id="CP040017">
    <property type="protein sequence ID" value="QCP10875.1"/>
    <property type="molecule type" value="Genomic_DNA"/>
</dbReference>
<evidence type="ECO:0000313" key="9">
    <source>
        <dbReference type="Proteomes" id="UP000298763"/>
    </source>
</evidence>
<keyword evidence="9" id="KW-1185">Reference proteome</keyword>
<dbReference type="EMBL" id="JACHXS010000006">
    <property type="protein sequence ID" value="MBB3222610.1"/>
    <property type="molecule type" value="Genomic_DNA"/>
</dbReference>
<evidence type="ECO:0000256" key="1">
    <source>
        <dbReference type="ARBA" id="ARBA00007749"/>
    </source>
</evidence>
<dbReference type="InterPro" id="IPR051013">
    <property type="entry name" value="MBL_superfamily_lactonases"/>
</dbReference>